<sequence length="109" mass="11484">MVWHPSPEAALYAALPSVIGRGPTADEVSLTQECGYFVCLLDDGSQLHGWITPGASYLEALGETASELARVHAESITTHDFVGAVAVLAADLMASSPFFAQATKQGVRH</sequence>
<gene>
    <name evidence="1" type="ORF">CCO03_17035</name>
</gene>
<dbReference type="AlphaFoldDB" id="A0A1Y0ERY3"/>
<dbReference type="Proteomes" id="UP000196138">
    <property type="component" value="Chromosome"/>
</dbReference>
<accession>A0A1Y0ERY3</accession>
<proteinExistence type="predicted"/>
<organism evidence="1 2">
    <name type="scientific">Comamonas serinivorans</name>
    <dbReference type="NCBI Taxonomy" id="1082851"/>
    <lineage>
        <taxon>Bacteria</taxon>
        <taxon>Pseudomonadati</taxon>
        <taxon>Pseudomonadota</taxon>
        <taxon>Betaproteobacteria</taxon>
        <taxon>Burkholderiales</taxon>
        <taxon>Comamonadaceae</taxon>
        <taxon>Comamonas</taxon>
    </lineage>
</organism>
<reference evidence="1 2" key="1">
    <citation type="submission" date="2017-05" db="EMBL/GenBank/DDBJ databases">
        <authorList>
            <person name="Song R."/>
            <person name="Chenine A.L."/>
            <person name="Ruprecht R.M."/>
        </authorList>
    </citation>
    <scope>NUCLEOTIDE SEQUENCE [LARGE SCALE GENOMIC DNA]</scope>
    <source>
        <strain evidence="1 2">DSM 26136</strain>
    </source>
</reference>
<evidence type="ECO:0000313" key="2">
    <source>
        <dbReference type="Proteomes" id="UP000196138"/>
    </source>
</evidence>
<keyword evidence="2" id="KW-1185">Reference proteome</keyword>
<dbReference type="EMBL" id="CP021455">
    <property type="protein sequence ID" value="ARU06151.1"/>
    <property type="molecule type" value="Genomic_DNA"/>
</dbReference>
<evidence type="ECO:0000313" key="1">
    <source>
        <dbReference type="EMBL" id="ARU06151.1"/>
    </source>
</evidence>
<protein>
    <submittedName>
        <fullName evidence="1">Uncharacterized protein</fullName>
    </submittedName>
</protein>
<dbReference type="KEGG" id="cser:CCO03_17035"/>
<name>A0A1Y0ERY3_9BURK</name>